<keyword evidence="1" id="KW-0812">Transmembrane</keyword>
<organism evidence="2 3">
    <name type="scientific">Daphnia magna</name>
    <dbReference type="NCBI Taxonomy" id="35525"/>
    <lineage>
        <taxon>Eukaryota</taxon>
        <taxon>Metazoa</taxon>
        <taxon>Ecdysozoa</taxon>
        <taxon>Arthropoda</taxon>
        <taxon>Crustacea</taxon>
        <taxon>Branchiopoda</taxon>
        <taxon>Diplostraca</taxon>
        <taxon>Cladocera</taxon>
        <taxon>Anomopoda</taxon>
        <taxon>Daphniidae</taxon>
        <taxon>Daphnia</taxon>
    </lineage>
</organism>
<feature type="transmembrane region" description="Helical" evidence="1">
    <location>
        <begin position="147"/>
        <end position="167"/>
    </location>
</feature>
<proteinExistence type="predicted"/>
<reference evidence="2 3" key="1">
    <citation type="submission" date="2016-03" db="EMBL/GenBank/DDBJ databases">
        <title>EvidentialGene: Evidence-directed Construction of Genes on Genomes.</title>
        <authorList>
            <person name="Gilbert D.G."/>
            <person name="Choi J.-H."/>
            <person name="Mockaitis K."/>
            <person name="Colbourne J."/>
            <person name="Pfrender M."/>
        </authorList>
    </citation>
    <scope>NUCLEOTIDE SEQUENCE [LARGE SCALE GENOMIC DNA]</scope>
    <source>
        <strain evidence="2 3">Xinb3</strain>
        <tissue evidence="2">Complete organism</tissue>
    </source>
</reference>
<evidence type="ECO:0000313" key="2">
    <source>
        <dbReference type="EMBL" id="KZS16155.1"/>
    </source>
</evidence>
<keyword evidence="1" id="KW-0472">Membrane</keyword>
<evidence type="ECO:0000313" key="3">
    <source>
        <dbReference type="Proteomes" id="UP000076858"/>
    </source>
</evidence>
<keyword evidence="3" id="KW-1185">Reference proteome</keyword>
<sequence>MRAIEKYDDKFSKQQEKTDGAVFDYQREMDNNGGLIHCAPPTPRKYNFHVGLVKLLSGVRYANETPQKPLANAIDSHAPEDVRNDGTETEILLKNFPSLTEPSHRWALNREIPTSKIKNYCNMKHPRHHGADQAKLIKCFKDFPRKWYSVSSTVICVSSSVATILIVRSTLPSSSVFRTILQTIILNTSRLGRRWELCWLTNSA</sequence>
<dbReference type="EMBL" id="LRGB01000755">
    <property type="protein sequence ID" value="KZS16155.1"/>
    <property type="molecule type" value="Genomic_DNA"/>
</dbReference>
<dbReference type="AlphaFoldDB" id="A0A164ZB56"/>
<keyword evidence="1" id="KW-1133">Transmembrane helix</keyword>
<protein>
    <submittedName>
        <fullName evidence="2">Uncharacterized protein</fullName>
    </submittedName>
</protein>
<name>A0A164ZB56_9CRUS</name>
<gene>
    <name evidence="2" type="ORF">APZ42_018162</name>
</gene>
<evidence type="ECO:0000256" key="1">
    <source>
        <dbReference type="SAM" id="Phobius"/>
    </source>
</evidence>
<comment type="caution">
    <text evidence="2">The sequence shown here is derived from an EMBL/GenBank/DDBJ whole genome shotgun (WGS) entry which is preliminary data.</text>
</comment>
<accession>A0A164ZB56</accession>
<dbReference type="Proteomes" id="UP000076858">
    <property type="component" value="Unassembled WGS sequence"/>
</dbReference>